<gene>
    <name evidence="2" type="primary">SSCI75710.1</name>
</gene>
<keyword evidence="1" id="KW-0472">Membrane</keyword>
<feature type="transmembrane region" description="Helical" evidence="1">
    <location>
        <begin position="14"/>
        <end position="35"/>
    </location>
</feature>
<organism evidence="2 3">
    <name type="scientific">Sporisorium scitamineum</name>
    <dbReference type="NCBI Taxonomy" id="49012"/>
    <lineage>
        <taxon>Eukaryota</taxon>
        <taxon>Fungi</taxon>
        <taxon>Dikarya</taxon>
        <taxon>Basidiomycota</taxon>
        <taxon>Ustilaginomycotina</taxon>
        <taxon>Ustilaginomycetes</taxon>
        <taxon>Ustilaginales</taxon>
        <taxon>Ustilaginaceae</taxon>
        <taxon>Sporisorium</taxon>
    </lineage>
</organism>
<keyword evidence="3" id="KW-1185">Reference proteome</keyword>
<dbReference type="AlphaFoldDB" id="A0A0F7SDR7"/>
<name>A0A0F7SDR7_9BASI</name>
<evidence type="ECO:0000313" key="2">
    <source>
        <dbReference type="EMBL" id="CDW99378.1"/>
    </source>
</evidence>
<evidence type="ECO:0000313" key="3">
    <source>
        <dbReference type="Proteomes" id="UP000242770"/>
    </source>
</evidence>
<evidence type="ECO:0000256" key="1">
    <source>
        <dbReference type="SAM" id="Phobius"/>
    </source>
</evidence>
<accession>A0A0F7SDR7</accession>
<reference evidence="3" key="1">
    <citation type="submission" date="2014-06" db="EMBL/GenBank/DDBJ databases">
        <authorList>
            <person name="Berkman P.J."/>
        </authorList>
    </citation>
    <scope>NUCLEOTIDE SEQUENCE [LARGE SCALE GENOMIC DNA]</scope>
</reference>
<dbReference type="EMBL" id="CCFA01004620">
    <property type="protein sequence ID" value="CDW99378.1"/>
    <property type="molecule type" value="Genomic_DNA"/>
</dbReference>
<sequence>MVLVLLPSRFDVDFFHLLIVLVILGYFDIHLHFLCSLLQRDVGRWCDT</sequence>
<keyword evidence="1" id="KW-1133">Transmembrane helix</keyword>
<keyword evidence="1" id="KW-0812">Transmembrane</keyword>
<protein>
    <submittedName>
        <fullName evidence="2">Uncharacterized protein</fullName>
    </submittedName>
</protein>
<dbReference type="Proteomes" id="UP000242770">
    <property type="component" value="Unassembled WGS sequence"/>
</dbReference>
<proteinExistence type="predicted"/>